<feature type="domain" description="Lin-15A/B-like" evidence="1">
    <location>
        <begin position="166"/>
        <end position="282"/>
    </location>
</feature>
<dbReference type="GO" id="GO:0040027">
    <property type="term" value="P:negative regulation of vulval development"/>
    <property type="evidence" value="ECO:0007669"/>
    <property type="project" value="InterPro"/>
</dbReference>
<dbReference type="Pfam" id="PF25375">
    <property type="entry name" value="Lin-15B"/>
    <property type="match status" value="1"/>
</dbReference>
<gene>
    <name evidence="2" type="primary">Cnig_chr_V.g21084</name>
    <name evidence="2" type="ORF">B9Z55_021084</name>
</gene>
<dbReference type="Proteomes" id="UP000230233">
    <property type="component" value="Chromosome V"/>
</dbReference>
<reference evidence="3" key="1">
    <citation type="submission" date="2017-10" db="EMBL/GenBank/DDBJ databases">
        <title>Rapid genome shrinkage in a self-fertile nematode reveals novel sperm competition proteins.</title>
        <authorList>
            <person name="Yin D."/>
            <person name="Schwarz E.M."/>
            <person name="Thomas C.G."/>
            <person name="Felde R.L."/>
            <person name="Korf I.F."/>
            <person name="Cutter A.D."/>
            <person name="Schartner C.M."/>
            <person name="Ralston E.J."/>
            <person name="Meyer B.J."/>
            <person name="Haag E.S."/>
        </authorList>
    </citation>
    <scope>NUCLEOTIDE SEQUENCE [LARGE SCALE GENOMIC DNA]</scope>
    <source>
        <strain evidence="3">JU1422</strain>
    </source>
</reference>
<name>A0A2G5TQL0_9PELO</name>
<dbReference type="STRING" id="1611254.A0A2G5TQL0"/>
<dbReference type="EMBL" id="PDUG01000005">
    <property type="protein sequence ID" value="PIC29532.1"/>
    <property type="molecule type" value="Genomic_DNA"/>
</dbReference>
<dbReference type="PANTHER" id="PTHR22716">
    <property type="entry name" value="ETS CLASS TRANSCRIPTION FACTOR-RELATED-RELATED"/>
    <property type="match status" value="1"/>
</dbReference>
<evidence type="ECO:0000313" key="2">
    <source>
        <dbReference type="EMBL" id="PIC29532.1"/>
    </source>
</evidence>
<evidence type="ECO:0000313" key="3">
    <source>
        <dbReference type="Proteomes" id="UP000230233"/>
    </source>
</evidence>
<keyword evidence="3" id="KW-1185">Reference proteome</keyword>
<accession>A0A2G5TQL0</accession>
<organism evidence="2 3">
    <name type="scientific">Caenorhabditis nigoni</name>
    <dbReference type="NCBI Taxonomy" id="1611254"/>
    <lineage>
        <taxon>Eukaryota</taxon>
        <taxon>Metazoa</taxon>
        <taxon>Ecdysozoa</taxon>
        <taxon>Nematoda</taxon>
        <taxon>Chromadorea</taxon>
        <taxon>Rhabditida</taxon>
        <taxon>Rhabditina</taxon>
        <taxon>Rhabditomorpha</taxon>
        <taxon>Rhabditoidea</taxon>
        <taxon>Rhabditidae</taxon>
        <taxon>Peloderinae</taxon>
        <taxon>Caenorhabditis</taxon>
    </lineage>
</organism>
<comment type="caution">
    <text evidence="2">The sequence shown here is derived from an EMBL/GenBank/DDBJ whole genome shotgun (WGS) entry which is preliminary data.</text>
</comment>
<dbReference type="AlphaFoldDB" id="A0A2G5TQL0"/>
<evidence type="ECO:0000259" key="1">
    <source>
        <dbReference type="Pfam" id="PF25375"/>
    </source>
</evidence>
<dbReference type="InterPro" id="IPR040129">
    <property type="entry name" value="Lin-15B-like"/>
</dbReference>
<protein>
    <recommendedName>
        <fullName evidence="1">Lin-15A/B-like domain-containing protein</fullName>
    </recommendedName>
</protein>
<proteinExistence type="predicted"/>
<dbReference type="PANTHER" id="PTHR22716:SF1">
    <property type="entry name" value="ETS CLASS TRANSCRIPTION FACTOR-RELATED"/>
    <property type="match status" value="1"/>
</dbReference>
<sequence>MDEVIVKEEVIEETRNCTLKNGEYVEVKQEEIEEKPEYLLEKEIKTETIDFYESNEFPEDVKQKERGSPVEKVCKEGTFQCEICQKKMPRNLLKFITSEDDKTVLSEMFKVEGFDEMNSIYVCYSHIQTIIDENDEKMKLPITPYEKLLRSFITKNKNIMRNKTSRRCQVCHILKGRSELYEITSKGVRMVVMIGCILRGSHSVESAMSYVTTNRRVTCYSHFKESIDIIFEHLGVRNIQEFFKCARLVTGGLMDIVKDIDPNFTIGQFKHAFNELLVKKRRVVPRNL</sequence>
<dbReference type="InterPro" id="IPR057432">
    <property type="entry name" value="Lin-15A/B-like_dom"/>
</dbReference>